<evidence type="ECO:0000313" key="6">
    <source>
        <dbReference type="Proteomes" id="UP000471633"/>
    </source>
</evidence>
<sequence length="578" mass="66729">MSVKIKKSVARFLNHQVAHRIKLLESALLEIHDLDNRMKMELLALNTLANPNDDEFCEEDCMTYMSAEDELLKSHENFEDSNCDVKYELVDLNDDVTAYEASINKVDEQIQPIDVHQSHSCFTKGRNISTLKTFDFLTGLINDRSLGLTSCLPYSSQSSLLSLSPEQQLRISKEFPLDNELKHRHYDSINDDGDFYQNSDSNSSSLIFDSDILKNSSNNNSITQIECMRHYSDHHNGSSSVTRFMEHVYIREEDNDSDDDSINSDYVNNKISTKKCTYIYIGLLSIIICITSILFVFYIYPMSISLTSPSSPSVHEQSLSSVQKIRTQHLTNQLSQEFQGQHKRLWAQIRSALESPFQHEYTNHQRQTTNERISPVVLLIVNRCIHPMVNNQSKQHHSTFNHNENESFHCFITRLGQLVNHLYLSNSKNSCSIIKAYQLDSLNKQKFDQMKLDFDNQLDNLYKSGERCFHFISIDLLPVEVVLLFHGYTDTENSIYSNSILIISLSKRFDVFESLNCTKKSEHILPGCQTAGQFEHQVNQFLRSLWNKYLGNEEVDALISRLTTNIIIFHTYDDDDIQ</sequence>
<accession>A0A6A5DMP7</accession>
<evidence type="ECO:0000313" key="5">
    <source>
        <dbReference type="EMBL" id="KAH9593657.1"/>
    </source>
</evidence>
<dbReference type="GO" id="GO:0061024">
    <property type="term" value="P:membrane organization"/>
    <property type="evidence" value="ECO:0007669"/>
    <property type="project" value="TreeGrafter"/>
</dbReference>
<keyword evidence="2" id="KW-0812">Transmembrane</keyword>
<dbReference type="AlphaFoldDB" id="A0A6A5DMP7"/>
<dbReference type="RefSeq" id="XP_035589407.1">
    <property type="nucleotide sequence ID" value="XM_035730460.2"/>
</dbReference>
<dbReference type="GeneID" id="24589714"/>
<dbReference type="PANTHER" id="PTHR18843:SF7">
    <property type="entry name" value="LAMINA-ASSOCIATED POLYPEPTIDE 1B ISOFORM 1-RELATED"/>
    <property type="match status" value="1"/>
</dbReference>
<evidence type="ECO:0000256" key="2">
    <source>
        <dbReference type="ARBA" id="ARBA00022692"/>
    </source>
</evidence>
<gene>
    <name evidence="5" type="ORF">MS3_00005650</name>
</gene>
<dbReference type="GO" id="GO:0001671">
    <property type="term" value="F:ATPase activator activity"/>
    <property type="evidence" value="ECO:0007669"/>
    <property type="project" value="InterPro"/>
</dbReference>
<dbReference type="GO" id="GO:0016020">
    <property type="term" value="C:membrane"/>
    <property type="evidence" value="ECO:0007669"/>
    <property type="project" value="UniProtKB-SubCell"/>
</dbReference>
<dbReference type="Proteomes" id="UP000471633">
    <property type="component" value="Unassembled WGS sequence"/>
</dbReference>
<protein>
    <submittedName>
        <fullName evidence="5">Uncharacterized protein</fullName>
    </submittedName>
</protein>
<reference evidence="5" key="4">
    <citation type="journal article" date="2022" name="PLoS Pathog.">
        <title>Chromosome-level genome of Schistosoma haematobium underpins genome-wide explorations of molecular variation.</title>
        <authorList>
            <person name="Stroehlein A.J."/>
            <person name="Korhonen P.K."/>
            <person name="Lee V.V."/>
            <person name="Ralph S.A."/>
            <person name="Mentink-Kane M."/>
            <person name="You H."/>
            <person name="McManus D.P."/>
            <person name="Tchuente L.T."/>
            <person name="Stothard J.R."/>
            <person name="Kaur P."/>
            <person name="Dudchenko O."/>
            <person name="Aiden E.L."/>
            <person name="Yang B."/>
            <person name="Yang H."/>
            <person name="Emery A.M."/>
            <person name="Webster B.L."/>
            <person name="Brindley P.J."/>
            <person name="Rollinson D."/>
            <person name="Chang B.C.H."/>
            <person name="Gasser R.B."/>
            <person name="Young N.D."/>
        </authorList>
    </citation>
    <scope>NUCLEOTIDE SEQUENCE</scope>
</reference>
<dbReference type="KEGG" id="shx:MS3_00005650"/>
<dbReference type="CTD" id="24589714"/>
<reference evidence="5" key="1">
    <citation type="journal article" date="2012" name="Nat. Genet.">
        <title>Whole-genome sequence of Schistosoma haematobium.</title>
        <authorList>
            <person name="Young N.D."/>
            <person name="Jex A.R."/>
            <person name="Li B."/>
            <person name="Liu S."/>
            <person name="Yang L."/>
            <person name="Xiong Z."/>
            <person name="Li Y."/>
            <person name="Cantacessi C."/>
            <person name="Hall R.S."/>
            <person name="Xu X."/>
            <person name="Chen F."/>
            <person name="Wu X."/>
            <person name="Zerlotini A."/>
            <person name="Oliveira G."/>
            <person name="Hofmann A."/>
            <person name="Zhang G."/>
            <person name="Fang X."/>
            <person name="Kang Y."/>
            <person name="Campbell B.E."/>
            <person name="Loukas A."/>
            <person name="Ranganathan S."/>
            <person name="Rollinson D."/>
            <person name="Rinaldi G."/>
            <person name="Brindley P.J."/>
            <person name="Yang H."/>
            <person name="Wang J."/>
            <person name="Wang J."/>
            <person name="Gasser R.B."/>
        </authorList>
    </citation>
    <scope>NUCLEOTIDE SEQUENCE</scope>
</reference>
<name>A0A6A5DMP7_SCHHA</name>
<comment type="caution">
    <text evidence="5">The sequence shown here is derived from an EMBL/GenBank/DDBJ whole genome shotgun (WGS) entry which is preliminary data.</text>
</comment>
<evidence type="ECO:0000256" key="1">
    <source>
        <dbReference type="ARBA" id="ARBA00004370"/>
    </source>
</evidence>
<dbReference type="EMBL" id="AMPZ03000001">
    <property type="protein sequence ID" value="KAH9593657.1"/>
    <property type="molecule type" value="Genomic_DNA"/>
</dbReference>
<dbReference type="InterPro" id="IPR038599">
    <property type="entry name" value="LAP1C-like_C_sf"/>
</dbReference>
<organism evidence="5 6">
    <name type="scientific">Schistosoma haematobium</name>
    <name type="common">Blood fluke</name>
    <dbReference type="NCBI Taxonomy" id="6185"/>
    <lineage>
        <taxon>Eukaryota</taxon>
        <taxon>Metazoa</taxon>
        <taxon>Spiralia</taxon>
        <taxon>Lophotrochozoa</taxon>
        <taxon>Platyhelminthes</taxon>
        <taxon>Trematoda</taxon>
        <taxon>Digenea</taxon>
        <taxon>Strigeidida</taxon>
        <taxon>Schistosomatoidea</taxon>
        <taxon>Schistosomatidae</taxon>
        <taxon>Schistosoma</taxon>
    </lineage>
</organism>
<reference evidence="5" key="3">
    <citation type="submission" date="2021-06" db="EMBL/GenBank/DDBJ databases">
        <title>Chromosome-level genome assembly for S. haematobium.</title>
        <authorList>
            <person name="Stroehlein A.J."/>
        </authorList>
    </citation>
    <scope>NUCLEOTIDE SEQUENCE</scope>
</reference>
<evidence type="ECO:0000256" key="4">
    <source>
        <dbReference type="ARBA" id="ARBA00023136"/>
    </source>
</evidence>
<keyword evidence="3" id="KW-1133">Transmembrane helix</keyword>
<keyword evidence="6" id="KW-1185">Reference proteome</keyword>
<comment type="subcellular location">
    <subcellularLocation>
        <location evidence="1">Membrane</location>
    </subcellularLocation>
</comment>
<dbReference type="InterPro" id="IPR008662">
    <property type="entry name" value="TOIP1/2"/>
</dbReference>
<keyword evidence="4" id="KW-0472">Membrane</keyword>
<dbReference type="PANTHER" id="PTHR18843">
    <property type="entry name" value="TORSIN-1A-INTERACTING PROTEIN"/>
    <property type="match status" value="1"/>
</dbReference>
<reference evidence="5" key="2">
    <citation type="journal article" date="2019" name="Gigascience">
        <title>High-quality Schistosoma haematobium genome achieved by single-molecule and long-range sequencing.</title>
        <authorList>
            <person name="Stroehlein A.J."/>
            <person name="Korhonen P.K."/>
            <person name="Chong T.M."/>
            <person name="Lim Y.L."/>
            <person name="Chan K.G."/>
            <person name="Webster B."/>
            <person name="Rollinson D."/>
            <person name="Brindley P.J."/>
            <person name="Gasser R.B."/>
            <person name="Young N.D."/>
        </authorList>
    </citation>
    <scope>NUCLEOTIDE SEQUENCE</scope>
</reference>
<evidence type="ECO:0000256" key="3">
    <source>
        <dbReference type="ARBA" id="ARBA00022989"/>
    </source>
</evidence>
<proteinExistence type="predicted"/>
<dbReference type="Gene3D" id="3.40.50.12190">
    <property type="match status" value="1"/>
</dbReference>